<feature type="region of interest" description="Disordered" evidence="11">
    <location>
        <begin position="129"/>
        <end position="317"/>
    </location>
</feature>
<feature type="compositionally biased region" description="Basic and acidic residues" evidence="11">
    <location>
        <begin position="1244"/>
        <end position="1258"/>
    </location>
</feature>
<dbReference type="GO" id="GO:0000110">
    <property type="term" value="C:nucleotide-excision repair factor 1 complex"/>
    <property type="evidence" value="ECO:0007669"/>
    <property type="project" value="TreeGrafter"/>
</dbReference>
<dbReference type="GO" id="GO:0003684">
    <property type="term" value="F:damaged DNA binding"/>
    <property type="evidence" value="ECO:0007669"/>
    <property type="project" value="TreeGrafter"/>
</dbReference>
<dbReference type="PANTHER" id="PTHR10150:SF0">
    <property type="entry name" value="DNA REPAIR ENDONUCLEASE XPF"/>
    <property type="match status" value="1"/>
</dbReference>
<feature type="region of interest" description="Disordered" evidence="11">
    <location>
        <begin position="1215"/>
        <end position="1276"/>
    </location>
</feature>
<dbReference type="InterPro" id="IPR006166">
    <property type="entry name" value="ERCC4_domain"/>
</dbReference>
<keyword evidence="4" id="KW-0255">Endonuclease</keyword>
<dbReference type="GO" id="GO:0000724">
    <property type="term" value="P:double-strand break repair via homologous recombination"/>
    <property type="evidence" value="ECO:0007669"/>
    <property type="project" value="TreeGrafter"/>
</dbReference>
<evidence type="ECO:0000256" key="1">
    <source>
        <dbReference type="ARBA" id="ARBA00004123"/>
    </source>
</evidence>
<dbReference type="SUPFAM" id="SSF52980">
    <property type="entry name" value="Restriction endonuclease-like"/>
    <property type="match status" value="1"/>
</dbReference>
<dbReference type="Proteomes" id="UP000050741">
    <property type="component" value="Unassembled WGS sequence"/>
</dbReference>
<evidence type="ECO:0000256" key="9">
    <source>
        <dbReference type="ARBA" id="ARBA00023242"/>
    </source>
</evidence>
<evidence type="ECO:0000256" key="6">
    <source>
        <dbReference type="ARBA" id="ARBA00022801"/>
    </source>
</evidence>
<feature type="compositionally biased region" description="Basic and acidic residues" evidence="11">
    <location>
        <begin position="236"/>
        <end position="277"/>
    </location>
</feature>
<evidence type="ECO:0000256" key="3">
    <source>
        <dbReference type="ARBA" id="ARBA00022722"/>
    </source>
</evidence>
<dbReference type="InterPro" id="IPR011335">
    <property type="entry name" value="Restrct_endonuc-II-like"/>
</dbReference>
<dbReference type="PANTHER" id="PTHR10150">
    <property type="entry name" value="DNA REPAIR ENDONUCLEASE XPF"/>
    <property type="match status" value="1"/>
</dbReference>
<feature type="compositionally biased region" description="Basic and acidic residues" evidence="11">
    <location>
        <begin position="287"/>
        <end position="317"/>
    </location>
</feature>
<accession>A0A183BQ07</accession>
<dbReference type="GO" id="GO:0000014">
    <property type="term" value="F:single-stranded DNA endodeoxyribonuclease activity"/>
    <property type="evidence" value="ECO:0007669"/>
    <property type="project" value="TreeGrafter"/>
</dbReference>
<protein>
    <recommendedName>
        <fullName evidence="10">DNA repair endonuclease XPF</fullName>
    </recommendedName>
</protein>
<dbReference type="WBParaSite" id="GPLIN_000269300">
    <property type="protein sequence ID" value="GPLIN_000269300"/>
    <property type="gene ID" value="GPLIN_000269300"/>
</dbReference>
<evidence type="ECO:0000256" key="5">
    <source>
        <dbReference type="ARBA" id="ARBA00022763"/>
    </source>
</evidence>
<keyword evidence="13" id="KW-1185">Reference proteome</keyword>
<dbReference type="AlphaFoldDB" id="A0A183BQ07"/>
<dbReference type="GO" id="GO:1901255">
    <property type="term" value="P:nucleotide-excision repair involved in interstrand cross-link repair"/>
    <property type="evidence" value="ECO:0007669"/>
    <property type="project" value="TreeGrafter"/>
</dbReference>
<evidence type="ECO:0000256" key="4">
    <source>
        <dbReference type="ARBA" id="ARBA00022759"/>
    </source>
</evidence>
<feature type="domain" description="ERCC4" evidence="12">
    <location>
        <begin position="1080"/>
        <end position="1160"/>
    </location>
</feature>
<dbReference type="Gene3D" id="3.40.50.10130">
    <property type="match status" value="1"/>
</dbReference>
<name>A0A183BQ07_GLOPA</name>
<comment type="similarity">
    <text evidence="2">Belongs to the XPF family.</text>
</comment>
<evidence type="ECO:0000256" key="11">
    <source>
        <dbReference type="SAM" id="MobiDB-lite"/>
    </source>
</evidence>
<dbReference type="InterPro" id="IPR047520">
    <property type="entry name" value="XPF_nuclease"/>
</dbReference>
<organism evidence="13 14">
    <name type="scientific">Globodera pallida</name>
    <name type="common">Potato cyst nematode worm</name>
    <name type="synonym">Heterodera pallida</name>
    <dbReference type="NCBI Taxonomy" id="36090"/>
    <lineage>
        <taxon>Eukaryota</taxon>
        <taxon>Metazoa</taxon>
        <taxon>Ecdysozoa</taxon>
        <taxon>Nematoda</taxon>
        <taxon>Chromadorea</taxon>
        <taxon>Rhabditida</taxon>
        <taxon>Tylenchina</taxon>
        <taxon>Tylenchomorpha</taxon>
        <taxon>Tylenchoidea</taxon>
        <taxon>Heteroderidae</taxon>
        <taxon>Heteroderinae</taxon>
        <taxon>Globodera</taxon>
    </lineage>
</organism>
<evidence type="ECO:0000259" key="12">
    <source>
        <dbReference type="SMART" id="SM00891"/>
    </source>
</evidence>
<keyword evidence="7" id="KW-0238">DNA-binding</keyword>
<keyword evidence="3" id="KW-0540">Nuclease</keyword>
<dbReference type="FunFam" id="3.40.50.10130:FF:000002">
    <property type="entry name" value="DNA repair endonuclease XPF"/>
    <property type="match status" value="1"/>
</dbReference>
<evidence type="ECO:0000256" key="2">
    <source>
        <dbReference type="ARBA" id="ARBA00010015"/>
    </source>
</evidence>
<dbReference type="CDD" id="cd20078">
    <property type="entry name" value="XPF_nuclease_XPF_euk"/>
    <property type="match status" value="1"/>
</dbReference>
<reference evidence="13" key="1">
    <citation type="submission" date="2013-12" db="EMBL/GenBank/DDBJ databases">
        <authorList>
            <person name="Aslett M."/>
        </authorList>
    </citation>
    <scope>NUCLEOTIDE SEQUENCE [LARGE SCALE GENOMIC DNA]</scope>
    <source>
        <strain evidence="13">Lindley</strain>
    </source>
</reference>
<reference evidence="13" key="2">
    <citation type="submission" date="2014-05" db="EMBL/GenBank/DDBJ databases">
        <title>The genome and life-stage specific transcriptomes of Globodera pallida elucidate key aspects of plant parasitism by a cyst nematode.</title>
        <authorList>
            <person name="Cotton J.A."/>
            <person name="Lilley C.J."/>
            <person name="Jones L.M."/>
            <person name="Kikuchi T."/>
            <person name="Reid A.J."/>
            <person name="Thorpe P."/>
            <person name="Tsai I.J."/>
            <person name="Beasley H."/>
            <person name="Blok V."/>
            <person name="Cock P.J.A."/>
            <person name="Van den Akker S.E."/>
            <person name="Holroyd N."/>
            <person name="Hunt M."/>
            <person name="Mantelin S."/>
            <person name="Naghra H."/>
            <person name="Pain A."/>
            <person name="Palomares-Rius J.E."/>
            <person name="Zarowiecki M."/>
            <person name="Berriman M."/>
            <person name="Jones J.T."/>
            <person name="Urwin P.E."/>
        </authorList>
    </citation>
    <scope>NUCLEOTIDE SEQUENCE [LARGE SCALE GENOMIC DNA]</scope>
    <source>
        <strain evidence="13">Lindley</strain>
    </source>
</reference>
<keyword evidence="5" id="KW-0227">DNA damage</keyword>
<reference evidence="14" key="3">
    <citation type="submission" date="2016-06" db="UniProtKB">
        <authorList>
            <consortium name="WormBaseParasite"/>
        </authorList>
    </citation>
    <scope>IDENTIFICATION</scope>
</reference>
<comment type="subcellular location">
    <subcellularLocation>
        <location evidence="1">Nucleus</location>
    </subcellularLocation>
</comment>
<evidence type="ECO:0000313" key="13">
    <source>
        <dbReference type="Proteomes" id="UP000050741"/>
    </source>
</evidence>
<sequence length="1276" mass="148333">MNNVESLCKEVSLRLSTHDLLMGSGWTTMETVVTSFVNEKPNELVQLKKMQLEQEESIGLSVRKIDGLLHGDASEITAAVLSNNFDSKAHQNMVQRLRNAIEAIDLETDRLGNDYFSLQEQISDTKHRIVERKHRQMEEVRKKLEEKAERKKKEEEERRKKKEEEEERKKTEEEQRKKKEEERRKRKEGEEQRKRKEEEEEQRKRKEEEEEQRKEKEEEEEQRKEQEEEEERKKKKEEEERKKKKEEEEHKKKKEEEEHKKLRKEEEEQRKKEEGEKARKKKKKVTEKKLEEEKKKIEQDDKKRKAKEDEGVEKKKKREEAMFNKTMDTDYDDSFWTDNNRLPLLQYEQDLMIDTFIDDVLFITAKGLGLERIFFNHLHLYSDSNFTVLVLNTTPDDEHFFLERLRILNPDCPPKLITADVASRNREDIYRSGGVQFVTSRILMVDLLTNRVPFDCVIGILVFRAHEVLSGFQESFVLRLFREKKCHGFVKAFSDNCVQIAGDGLGQLQRLVSLLYVKRVVVLPRFYAAVKDCLDSDKPQQFVKTTIQLTNMQRKVQANLRDIIGTCVRELKQCTKGVDSETESEILAPSATLRPTKLELDLRRRDAVLTDRQQRLVADLRTLRALFHKVEDLDPSNALQFLKYIRSDKEVLENNSGWLFTQSAANLFANVDSLCSLRDEYGNRMISGSHVLVLVSNEHLSRQLIDLVKFGQHRYTWMLTRSLERLNRRESLVNAPPIRPLWNPVMVAHYDQQLFEKDRQDLRSLVKMAQKEVAREHRKRGKKLLLAKDDGTKQARLDQFGILPMAKGTEDNDNVTKAFAKRFPKNDVIQNANDLTKTSLDKLPLAKEVTPSGMLPEDPFTSFYEQEMPQADDGNTEAAYVAGNMDERAPLLNYCSDEPSTSSATDSGEKALPLPVDEQNLLDSSVTNSSSATTFVNSLQSMLVFLEQCNTNNCYRLINCLETMRPKHLILYSADLASTRTVEVFKAVNKDHEMTVHAFVCALSSEEERFLSSIQRESDTIETLIKEQAVLMVPREFDVSRDSVSQLRRLAMHRPDSRRRAASTTQALTDEDFDDKLRPLVVVDMREFNSELPITLYRRGIDLHAATLEVGDYVLSPQICVERKSLDDLAQSLMNGRLFKQVEQMQRHYSKCILLIESNERGKNKRGICIGMFQGEHSKRARELRSLFALLIRNHPKLHIFWSASPAHSAEFFEELKMDQPNPDVDEALKKRRERGEPVTGGDKPAEGEEGELQHDIDDQTVQDLLIGDHNNPRGH</sequence>
<feature type="compositionally biased region" description="Basic and acidic residues" evidence="11">
    <location>
        <begin position="136"/>
        <end position="158"/>
    </location>
</feature>
<dbReference type="SMART" id="SM00891">
    <property type="entry name" value="ERCC4"/>
    <property type="match status" value="1"/>
</dbReference>
<proteinExistence type="inferred from homology"/>
<keyword evidence="6" id="KW-0378">Hydrolase</keyword>
<evidence type="ECO:0000256" key="7">
    <source>
        <dbReference type="ARBA" id="ARBA00023125"/>
    </source>
</evidence>
<evidence type="ECO:0000313" key="14">
    <source>
        <dbReference type="WBParaSite" id="GPLIN_000269300"/>
    </source>
</evidence>
<keyword evidence="8" id="KW-0234">DNA repair</keyword>
<keyword evidence="9" id="KW-0539">Nucleus</keyword>
<dbReference type="Pfam" id="PF02732">
    <property type="entry name" value="ERCC4"/>
    <property type="match status" value="1"/>
</dbReference>
<dbReference type="GO" id="GO:0003697">
    <property type="term" value="F:single-stranded DNA binding"/>
    <property type="evidence" value="ECO:0007669"/>
    <property type="project" value="TreeGrafter"/>
</dbReference>
<evidence type="ECO:0000256" key="10">
    <source>
        <dbReference type="ARBA" id="ARBA00072370"/>
    </source>
</evidence>
<evidence type="ECO:0000256" key="8">
    <source>
        <dbReference type="ARBA" id="ARBA00023204"/>
    </source>
</evidence>
<feature type="compositionally biased region" description="Basic and acidic residues" evidence="11">
    <location>
        <begin position="167"/>
        <end position="226"/>
    </location>
</feature>
<dbReference type="GO" id="GO:0000712">
    <property type="term" value="P:resolution of meiotic recombination intermediates"/>
    <property type="evidence" value="ECO:0007669"/>
    <property type="project" value="TreeGrafter"/>
</dbReference>